<comment type="caution">
    <text evidence="2">The sequence shown here is derived from an EMBL/GenBank/DDBJ whole genome shotgun (WGS) entry which is preliminary data.</text>
</comment>
<dbReference type="EMBL" id="CAJOBZ010000020">
    <property type="protein sequence ID" value="CAF4863483.1"/>
    <property type="molecule type" value="Genomic_DNA"/>
</dbReference>
<protein>
    <submittedName>
        <fullName evidence="2">Uncharacterized protein</fullName>
    </submittedName>
</protein>
<feature type="region of interest" description="Disordered" evidence="1">
    <location>
        <begin position="1"/>
        <end position="25"/>
    </location>
</feature>
<organism evidence="2 3">
    <name type="scientific">Pieris macdunnoughi</name>
    <dbReference type="NCBI Taxonomy" id="345717"/>
    <lineage>
        <taxon>Eukaryota</taxon>
        <taxon>Metazoa</taxon>
        <taxon>Ecdysozoa</taxon>
        <taxon>Arthropoda</taxon>
        <taxon>Hexapoda</taxon>
        <taxon>Insecta</taxon>
        <taxon>Pterygota</taxon>
        <taxon>Neoptera</taxon>
        <taxon>Endopterygota</taxon>
        <taxon>Lepidoptera</taxon>
        <taxon>Glossata</taxon>
        <taxon>Ditrysia</taxon>
        <taxon>Papilionoidea</taxon>
        <taxon>Pieridae</taxon>
        <taxon>Pierinae</taxon>
        <taxon>Pieris</taxon>
    </lineage>
</organism>
<evidence type="ECO:0000313" key="3">
    <source>
        <dbReference type="Proteomes" id="UP000663880"/>
    </source>
</evidence>
<keyword evidence="3" id="KW-1185">Reference proteome</keyword>
<proteinExistence type="predicted"/>
<evidence type="ECO:0000313" key="2">
    <source>
        <dbReference type="EMBL" id="CAF4863483.1"/>
    </source>
</evidence>
<name>A0A821SQD0_9NEOP</name>
<sequence>MGDAGMARLPPTEHPPLRNEAWGKPTVTKGSLTPALELPLTNGFSLHFFIWLGNWRFGPKDHVSDSKLTYLLYGNVPALGAG</sequence>
<accession>A0A821SQD0</accession>
<dbReference type="Proteomes" id="UP000663880">
    <property type="component" value="Unassembled WGS sequence"/>
</dbReference>
<gene>
    <name evidence="2" type="ORF">PMACD_LOCUS8111</name>
</gene>
<dbReference type="AlphaFoldDB" id="A0A821SQD0"/>
<reference evidence="2" key="1">
    <citation type="submission" date="2021-02" db="EMBL/GenBank/DDBJ databases">
        <authorList>
            <person name="Steward A R."/>
        </authorList>
    </citation>
    <scope>NUCLEOTIDE SEQUENCE</scope>
</reference>
<evidence type="ECO:0000256" key="1">
    <source>
        <dbReference type="SAM" id="MobiDB-lite"/>
    </source>
</evidence>